<reference evidence="2 3" key="1">
    <citation type="submission" date="2020-08" db="EMBL/GenBank/DDBJ databases">
        <title>Genome sequence of Rhodobacteraceae bacterium Lw-13e.</title>
        <authorList>
            <person name="Poehlein A."/>
            <person name="Wolter L."/>
            <person name="Daniel R."/>
            <person name="Brinkhoff T."/>
        </authorList>
    </citation>
    <scope>NUCLEOTIDE SEQUENCE [LARGE SCALE GENOMIC DNA]</scope>
    <source>
        <strain evidence="2 3">Lw-13e</strain>
    </source>
</reference>
<gene>
    <name evidence="2" type="ORF">PSAL_003360</name>
</gene>
<dbReference type="EMBL" id="CP060436">
    <property type="protein sequence ID" value="QPM89125.1"/>
    <property type="molecule type" value="Genomic_DNA"/>
</dbReference>
<dbReference type="RefSeq" id="WP_119837966.1">
    <property type="nucleotide sequence ID" value="NZ_CP060436.1"/>
</dbReference>
<evidence type="ECO:0000259" key="1">
    <source>
        <dbReference type="Pfam" id="PF18478"/>
    </source>
</evidence>
<dbReference type="Pfam" id="PF18478">
    <property type="entry name" value="PIN_10"/>
    <property type="match status" value="1"/>
</dbReference>
<dbReference type="Proteomes" id="UP000283786">
    <property type="component" value="Chromosome"/>
</dbReference>
<dbReference type="InterPro" id="IPR041375">
    <property type="entry name" value="VapC45_PIN-like"/>
</dbReference>
<feature type="domain" description="VapC45 PIN like" evidence="1">
    <location>
        <begin position="1"/>
        <end position="90"/>
    </location>
</feature>
<evidence type="ECO:0000313" key="2">
    <source>
        <dbReference type="EMBL" id="QPM89125.1"/>
    </source>
</evidence>
<dbReference type="OrthoDB" id="839282at2"/>
<protein>
    <recommendedName>
        <fullName evidence="1">VapC45 PIN like domain-containing protein</fullName>
    </recommendedName>
</protein>
<proteinExistence type="predicted"/>
<name>A0A418SK91_9RHOB</name>
<dbReference type="AlphaFoldDB" id="A0A418SK91"/>
<organism evidence="2 3">
    <name type="scientific">Pseudooceanicola algae</name>
    <dbReference type="NCBI Taxonomy" id="1537215"/>
    <lineage>
        <taxon>Bacteria</taxon>
        <taxon>Pseudomonadati</taxon>
        <taxon>Pseudomonadota</taxon>
        <taxon>Alphaproteobacteria</taxon>
        <taxon>Rhodobacterales</taxon>
        <taxon>Paracoccaceae</taxon>
        <taxon>Pseudooceanicola</taxon>
    </lineage>
</organism>
<dbReference type="KEGG" id="palw:PSAL_003360"/>
<keyword evidence="3" id="KW-1185">Reference proteome</keyword>
<sequence length="137" mass="15235">MKVFFDNCTSPVLASTLNGYLCHYDHEALHIKDVQGLPAGRHSTDEDWIKFLSASPEAWIFISADRRILKNRGERAALRSAGLHGFILAKGFQKQTSAKNAGSLVQRWPDIENLVSLMSPPVIFEIPVSGKIKSLPF</sequence>
<evidence type="ECO:0000313" key="3">
    <source>
        <dbReference type="Proteomes" id="UP000283786"/>
    </source>
</evidence>
<accession>A0A418SK91</accession>